<dbReference type="OrthoDB" id="2365600at2759"/>
<dbReference type="AlphaFoldDB" id="A0A818R5Y4"/>
<keyword evidence="2" id="KW-0645">Protease</keyword>
<evidence type="ECO:0000256" key="6">
    <source>
        <dbReference type="ARBA" id="ARBA00023049"/>
    </source>
</evidence>
<dbReference type="Proteomes" id="UP000663891">
    <property type="component" value="Unassembled WGS sequence"/>
</dbReference>
<evidence type="ECO:0000256" key="4">
    <source>
        <dbReference type="ARBA" id="ARBA00022801"/>
    </source>
</evidence>
<evidence type="ECO:0000313" key="7">
    <source>
        <dbReference type="EMBL" id="CAF0953490.1"/>
    </source>
</evidence>
<keyword evidence="4" id="KW-0378">Hydrolase</keyword>
<keyword evidence="5" id="KW-0862">Zinc</keyword>
<accession>A0A818R5Y4</accession>
<dbReference type="GO" id="GO:0046872">
    <property type="term" value="F:metal ion binding"/>
    <property type="evidence" value="ECO:0007669"/>
    <property type="project" value="UniProtKB-KW"/>
</dbReference>
<dbReference type="EMBL" id="CAJOAY010000366">
    <property type="protein sequence ID" value="CAF3644780.1"/>
    <property type="molecule type" value="Genomic_DNA"/>
</dbReference>
<dbReference type="InterPro" id="IPR012962">
    <property type="entry name" value="Pept_M54_archaemetzincn"/>
</dbReference>
<organism evidence="8 9">
    <name type="scientific">Adineta steineri</name>
    <dbReference type="NCBI Taxonomy" id="433720"/>
    <lineage>
        <taxon>Eukaryota</taxon>
        <taxon>Metazoa</taxon>
        <taxon>Spiralia</taxon>
        <taxon>Gnathifera</taxon>
        <taxon>Rotifera</taxon>
        <taxon>Eurotatoria</taxon>
        <taxon>Bdelloidea</taxon>
        <taxon>Adinetida</taxon>
        <taxon>Adinetidae</taxon>
        <taxon>Adineta</taxon>
    </lineage>
</organism>
<dbReference type="PANTHER" id="PTHR15910">
    <property type="entry name" value="ARCHAEMETZINCIN"/>
    <property type="match status" value="1"/>
</dbReference>
<sequence length="384" mass="45408">MSIKHGKKIIPYADGFKVPQQSDIKKALGTFDDNSLNTIFTERFYETFDSLPFPRKPWDWLAQYVEKGQTYAQYLQLSRTLHTSASLHRNTIYLTIFGQIDKTIFDVDSLIDYTQRFFQIPVKLINPFLDVQWNNETNQWTCILNLSNGKNRSFKLQTRYNEKNNHSQISVRKILDLLTKVVPMDARCLVALTMYDLYDDNTDLFIAGLARGNNRVAAFSLYRYDPYLIFNESNWFDCKMKVVSELEKEIEERRSLLLLRTCRLLTHEVCHLFGIEHCIYYSCLMNGSGHLDEDFTQPLVECPIELRKLHIFLKFNINKRYEELLDFFQIHNFYDEIKMTKKKLDVINQPPQEINSSVKRKRLCNVTTNDEDVSQSFTKHFKDE</sequence>
<reference evidence="8" key="1">
    <citation type="submission" date="2021-02" db="EMBL/GenBank/DDBJ databases">
        <authorList>
            <person name="Nowell W R."/>
        </authorList>
    </citation>
    <scope>NUCLEOTIDE SEQUENCE</scope>
</reference>
<dbReference type="GO" id="GO:0006508">
    <property type="term" value="P:proteolysis"/>
    <property type="evidence" value="ECO:0007669"/>
    <property type="project" value="UniProtKB-KW"/>
</dbReference>
<dbReference type="Gene3D" id="3.40.390.10">
    <property type="entry name" value="Collagenase (Catalytic Domain)"/>
    <property type="match status" value="1"/>
</dbReference>
<evidence type="ECO:0000313" key="9">
    <source>
        <dbReference type="Proteomes" id="UP000663881"/>
    </source>
</evidence>
<keyword evidence="6" id="KW-0482">Metalloprotease</keyword>
<dbReference type="CDD" id="cd11375">
    <property type="entry name" value="Peptidase_M54"/>
    <property type="match status" value="1"/>
</dbReference>
<dbReference type="EMBL" id="CAJNON010000093">
    <property type="protein sequence ID" value="CAF0953490.1"/>
    <property type="molecule type" value="Genomic_DNA"/>
</dbReference>
<comment type="cofactor">
    <cofactor evidence="1">
        <name>Zn(2+)</name>
        <dbReference type="ChEBI" id="CHEBI:29105"/>
    </cofactor>
</comment>
<protein>
    <submittedName>
        <fullName evidence="8">Uncharacterized protein</fullName>
    </submittedName>
</protein>
<name>A0A818R5Y4_9BILA</name>
<dbReference type="InterPro" id="IPR024079">
    <property type="entry name" value="MetalloPept_cat_dom_sf"/>
</dbReference>
<gene>
    <name evidence="8" type="ORF">OKA104_LOCUS8860</name>
    <name evidence="7" type="ORF">VCS650_LOCUS12201</name>
</gene>
<evidence type="ECO:0000313" key="8">
    <source>
        <dbReference type="EMBL" id="CAF3644780.1"/>
    </source>
</evidence>
<dbReference type="Pfam" id="PF07998">
    <property type="entry name" value="Peptidase_M54"/>
    <property type="match status" value="1"/>
</dbReference>
<comment type="caution">
    <text evidence="8">The sequence shown here is derived from an EMBL/GenBank/DDBJ whole genome shotgun (WGS) entry which is preliminary data.</text>
</comment>
<evidence type="ECO:0000256" key="5">
    <source>
        <dbReference type="ARBA" id="ARBA00022833"/>
    </source>
</evidence>
<dbReference type="Proteomes" id="UP000663881">
    <property type="component" value="Unassembled WGS sequence"/>
</dbReference>
<dbReference type="GO" id="GO:0008237">
    <property type="term" value="F:metallopeptidase activity"/>
    <property type="evidence" value="ECO:0007669"/>
    <property type="project" value="UniProtKB-KW"/>
</dbReference>
<dbReference type="SUPFAM" id="SSF55486">
    <property type="entry name" value="Metalloproteases ('zincins'), catalytic domain"/>
    <property type="match status" value="1"/>
</dbReference>
<evidence type="ECO:0000256" key="1">
    <source>
        <dbReference type="ARBA" id="ARBA00001947"/>
    </source>
</evidence>
<proteinExistence type="predicted"/>
<dbReference type="PANTHER" id="PTHR15910:SF1">
    <property type="entry name" value="ARCHAEMETZINCIN-2"/>
    <property type="match status" value="1"/>
</dbReference>
<keyword evidence="3" id="KW-0479">Metal-binding</keyword>
<evidence type="ECO:0000256" key="2">
    <source>
        <dbReference type="ARBA" id="ARBA00022670"/>
    </source>
</evidence>
<evidence type="ECO:0000256" key="3">
    <source>
        <dbReference type="ARBA" id="ARBA00022723"/>
    </source>
</evidence>